<proteinExistence type="predicted"/>
<evidence type="ECO:0000313" key="2">
    <source>
        <dbReference type="EMBL" id="TDY40482.1"/>
    </source>
</evidence>
<dbReference type="RefSeq" id="WP_284200416.1">
    <property type="nucleotide sequence ID" value="NZ_BSUS01000004.1"/>
</dbReference>
<reference evidence="2 3" key="1">
    <citation type="submission" date="2019-03" db="EMBL/GenBank/DDBJ databases">
        <title>Genomic Encyclopedia of Type Strains, Phase IV (KMG-IV): sequencing the most valuable type-strain genomes for metagenomic binning, comparative biology and taxonomic classification.</title>
        <authorList>
            <person name="Goeker M."/>
        </authorList>
    </citation>
    <scope>NUCLEOTIDE SEQUENCE [LARGE SCALE GENOMIC DNA]</scope>
    <source>
        <strain evidence="2 3">DSM 17974</strain>
    </source>
</reference>
<dbReference type="AlphaFoldDB" id="A0A4R8LC02"/>
<keyword evidence="3" id="KW-1185">Reference proteome</keyword>
<feature type="domain" description="DUF4365" evidence="1">
    <location>
        <begin position="36"/>
        <end position="186"/>
    </location>
</feature>
<dbReference type="EMBL" id="SORF01000020">
    <property type="protein sequence ID" value="TDY40482.1"/>
    <property type="molecule type" value="Genomic_DNA"/>
</dbReference>
<protein>
    <submittedName>
        <fullName evidence="2">Uncharacterized protein DUF4365</fullName>
    </submittedName>
</protein>
<evidence type="ECO:0000259" key="1">
    <source>
        <dbReference type="Pfam" id="PF14280"/>
    </source>
</evidence>
<dbReference type="Pfam" id="PF14280">
    <property type="entry name" value="DUF4365"/>
    <property type="match status" value="1"/>
</dbReference>
<evidence type="ECO:0000313" key="3">
    <source>
        <dbReference type="Proteomes" id="UP000294581"/>
    </source>
</evidence>
<accession>A0A4R8LC02</accession>
<sequence>MLDDALEELRDRFVRVASGNRSKGAWRDMDLNLCKEQFSFAYVNAVAAAAGFSTVRPSVDVESIDLTICSQDRTGRFRSPKLDVQLKSTAQDILYEEVIKFPLKRKNYDDLILKDILVPRILVVVVLPDAEQEWLSQSEDGLLLRRCGYWISLSGRPETDNQYSVMIEIPRRQVFSVESLTEIMRTIGREGKL</sequence>
<comment type="caution">
    <text evidence="2">The sequence shown here is derived from an EMBL/GenBank/DDBJ whole genome shotgun (WGS) entry which is preliminary data.</text>
</comment>
<name>A0A4R8LC02_9BACL</name>
<organism evidence="2 3">
    <name type="scientific">Alicyclobacillus sacchari</name>
    <dbReference type="NCBI Taxonomy" id="392010"/>
    <lineage>
        <taxon>Bacteria</taxon>
        <taxon>Bacillati</taxon>
        <taxon>Bacillota</taxon>
        <taxon>Bacilli</taxon>
        <taxon>Bacillales</taxon>
        <taxon>Alicyclobacillaceae</taxon>
        <taxon>Alicyclobacillus</taxon>
    </lineage>
</organism>
<dbReference type="Proteomes" id="UP000294581">
    <property type="component" value="Unassembled WGS sequence"/>
</dbReference>
<dbReference type="InterPro" id="IPR025375">
    <property type="entry name" value="DUF4365"/>
</dbReference>
<gene>
    <name evidence="2" type="ORF">C7445_12011</name>
</gene>